<accession>A0A976IFN8</accession>
<evidence type="ECO:0000313" key="1">
    <source>
        <dbReference type="EMBL" id="TDH70157.1"/>
    </source>
</evidence>
<reference evidence="1 2" key="1">
    <citation type="journal article" date="2021" name="Genome Biol.">
        <title>AFLAP: assembly-free linkage analysis pipeline using k-mers from genome sequencing data.</title>
        <authorList>
            <person name="Fletcher K."/>
            <person name="Zhang L."/>
            <person name="Gil J."/>
            <person name="Han R."/>
            <person name="Cavanaugh K."/>
            <person name="Michelmore R."/>
        </authorList>
    </citation>
    <scope>NUCLEOTIDE SEQUENCE [LARGE SCALE GENOMIC DNA]</scope>
    <source>
        <strain evidence="1 2">SF5</strain>
    </source>
</reference>
<dbReference type="GeneID" id="94345433"/>
<proteinExistence type="predicted"/>
<keyword evidence="2" id="KW-1185">Reference proteome</keyword>
<dbReference type="KEGG" id="blac:94345433"/>
<gene>
    <name evidence="1" type="ORF">CCR75_001661</name>
</gene>
<dbReference type="Proteomes" id="UP000294530">
    <property type="component" value="Unassembled WGS sequence"/>
</dbReference>
<dbReference type="RefSeq" id="XP_067819656.1">
    <property type="nucleotide sequence ID" value="XM_067959762.1"/>
</dbReference>
<protein>
    <submittedName>
        <fullName evidence="1">Uncharacterized protein</fullName>
    </submittedName>
</protein>
<dbReference type="EMBL" id="SHOA02000010">
    <property type="protein sequence ID" value="TDH70157.1"/>
    <property type="molecule type" value="Genomic_DNA"/>
</dbReference>
<name>A0A976IFN8_BRELC</name>
<organism evidence="1 2">
    <name type="scientific">Bremia lactucae</name>
    <name type="common">Lettuce downy mildew</name>
    <dbReference type="NCBI Taxonomy" id="4779"/>
    <lineage>
        <taxon>Eukaryota</taxon>
        <taxon>Sar</taxon>
        <taxon>Stramenopiles</taxon>
        <taxon>Oomycota</taxon>
        <taxon>Peronosporomycetes</taxon>
        <taxon>Peronosporales</taxon>
        <taxon>Peronosporaceae</taxon>
        <taxon>Bremia</taxon>
    </lineage>
</organism>
<dbReference type="AlphaFoldDB" id="A0A976IFN8"/>
<comment type="caution">
    <text evidence="1">The sequence shown here is derived from an EMBL/GenBank/DDBJ whole genome shotgun (WGS) entry which is preliminary data.</text>
</comment>
<sequence length="108" mass="11952">MCYVGRVASDLGVGATRCFLEPHTAATLYCIKGNNNDASTEALGCLKPKRTLLKRLKASSCVFFRCQVAVQSDSCSQIWLQMAQRQANVVTLLIKNNFVLHVLFNLDL</sequence>
<evidence type="ECO:0000313" key="2">
    <source>
        <dbReference type="Proteomes" id="UP000294530"/>
    </source>
</evidence>